<gene>
    <name evidence="1" type="ORF">BV25DRAFT_726466</name>
</gene>
<reference evidence="1" key="1">
    <citation type="submission" date="2021-03" db="EMBL/GenBank/DDBJ databases">
        <authorList>
            <consortium name="DOE Joint Genome Institute"/>
            <person name="Ahrendt S."/>
            <person name="Looney B.P."/>
            <person name="Miyauchi S."/>
            <person name="Morin E."/>
            <person name="Drula E."/>
            <person name="Courty P.E."/>
            <person name="Chicoki N."/>
            <person name="Fauchery L."/>
            <person name="Kohler A."/>
            <person name="Kuo A."/>
            <person name="Labutti K."/>
            <person name="Pangilinan J."/>
            <person name="Lipzen A."/>
            <person name="Riley R."/>
            <person name="Andreopoulos W."/>
            <person name="He G."/>
            <person name="Johnson J."/>
            <person name="Barry K.W."/>
            <person name="Grigoriev I.V."/>
            <person name="Nagy L."/>
            <person name="Hibbett D."/>
            <person name="Henrissat B."/>
            <person name="Matheny P.B."/>
            <person name="Labbe J."/>
            <person name="Martin F."/>
        </authorList>
    </citation>
    <scope>NUCLEOTIDE SEQUENCE</scope>
    <source>
        <strain evidence="1">HHB10654</strain>
    </source>
</reference>
<evidence type="ECO:0000313" key="1">
    <source>
        <dbReference type="EMBL" id="KAI0061604.1"/>
    </source>
</evidence>
<organism evidence="1 2">
    <name type="scientific">Artomyces pyxidatus</name>
    <dbReference type="NCBI Taxonomy" id="48021"/>
    <lineage>
        <taxon>Eukaryota</taxon>
        <taxon>Fungi</taxon>
        <taxon>Dikarya</taxon>
        <taxon>Basidiomycota</taxon>
        <taxon>Agaricomycotina</taxon>
        <taxon>Agaricomycetes</taxon>
        <taxon>Russulales</taxon>
        <taxon>Auriscalpiaceae</taxon>
        <taxon>Artomyces</taxon>
    </lineage>
</organism>
<name>A0ACB8SYX2_9AGAM</name>
<keyword evidence="2" id="KW-1185">Reference proteome</keyword>
<reference evidence="1" key="2">
    <citation type="journal article" date="2022" name="New Phytol.">
        <title>Evolutionary transition to the ectomycorrhizal habit in the genomes of a hyperdiverse lineage of mushroom-forming fungi.</title>
        <authorList>
            <person name="Looney B."/>
            <person name="Miyauchi S."/>
            <person name="Morin E."/>
            <person name="Drula E."/>
            <person name="Courty P.E."/>
            <person name="Kohler A."/>
            <person name="Kuo A."/>
            <person name="LaButti K."/>
            <person name="Pangilinan J."/>
            <person name="Lipzen A."/>
            <person name="Riley R."/>
            <person name="Andreopoulos W."/>
            <person name="He G."/>
            <person name="Johnson J."/>
            <person name="Nolan M."/>
            <person name="Tritt A."/>
            <person name="Barry K.W."/>
            <person name="Grigoriev I.V."/>
            <person name="Nagy L.G."/>
            <person name="Hibbett D."/>
            <person name="Henrissat B."/>
            <person name="Matheny P.B."/>
            <person name="Labbe J."/>
            <person name="Martin F.M."/>
        </authorList>
    </citation>
    <scope>NUCLEOTIDE SEQUENCE</scope>
    <source>
        <strain evidence="1">HHB10654</strain>
    </source>
</reference>
<sequence length="114" mass="12472">MRAPRSRLSWLPVEAIRSASSSLLIFTSEHVAARTAQQMSPSHLFWHSRPACRQAPVLMTWYRDNLRQAQPAKPPPSQLSSSPNSVAVPPIPHDTPATAVPFRGIPIVGPSGLF</sequence>
<accession>A0ACB8SYX2</accession>
<proteinExistence type="predicted"/>
<protein>
    <submittedName>
        <fullName evidence="1">Uncharacterized protein</fullName>
    </submittedName>
</protein>
<dbReference type="Proteomes" id="UP000814140">
    <property type="component" value="Unassembled WGS sequence"/>
</dbReference>
<dbReference type="EMBL" id="MU277211">
    <property type="protein sequence ID" value="KAI0061604.1"/>
    <property type="molecule type" value="Genomic_DNA"/>
</dbReference>
<evidence type="ECO:0000313" key="2">
    <source>
        <dbReference type="Proteomes" id="UP000814140"/>
    </source>
</evidence>
<comment type="caution">
    <text evidence="1">The sequence shown here is derived from an EMBL/GenBank/DDBJ whole genome shotgun (WGS) entry which is preliminary data.</text>
</comment>